<keyword evidence="1" id="KW-1133">Transmembrane helix</keyword>
<sequence>MEPKSAAGMPGSVLLVVQAAGTTGVGVGLGVGVLVGVGVGVLPPEFEPPPFEPPPFDPPPLVPGVVEVGSGVGVGDTVAVGVAVGEAVRDADGCGDTLLVGSAVGAPATHPVSVAATTTARADTVNGRDIGTSEVFHSCKPQPCHSGVRWAIIAATSSESPLGDPVRS</sequence>
<keyword evidence="1" id="KW-0812">Transmembrane</keyword>
<accession>A0ABN2HT97</accession>
<dbReference type="EMBL" id="BAAAPL010000001">
    <property type="protein sequence ID" value="GAA1692786.1"/>
    <property type="molecule type" value="Genomic_DNA"/>
</dbReference>
<evidence type="ECO:0000313" key="3">
    <source>
        <dbReference type="Proteomes" id="UP001501690"/>
    </source>
</evidence>
<protein>
    <submittedName>
        <fullName evidence="2">Uncharacterized protein</fullName>
    </submittedName>
</protein>
<keyword evidence="3" id="KW-1185">Reference proteome</keyword>
<gene>
    <name evidence="2" type="ORF">GCM10009808_07430</name>
</gene>
<organism evidence="2 3">
    <name type="scientific">Microbacterium sediminicola</name>
    <dbReference type="NCBI Taxonomy" id="415210"/>
    <lineage>
        <taxon>Bacteria</taxon>
        <taxon>Bacillati</taxon>
        <taxon>Actinomycetota</taxon>
        <taxon>Actinomycetes</taxon>
        <taxon>Micrococcales</taxon>
        <taxon>Microbacteriaceae</taxon>
        <taxon>Microbacterium</taxon>
    </lineage>
</organism>
<reference evidence="2 3" key="1">
    <citation type="journal article" date="2019" name="Int. J. Syst. Evol. Microbiol.">
        <title>The Global Catalogue of Microorganisms (GCM) 10K type strain sequencing project: providing services to taxonomists for standard genome sequencing and annotation.</title>
        <authorList>
            <consortium name="The Broad Institute Genomics Platform"/>
            <consortium name="The Broad Institute Genome Sequencing Center for Infectious Disease"/>
            <person name="Wu L."/>
            <person name="Ma J."/>
        </authorList>
    </citation>
    <scope>NUCLEOTIDE SEQUENCE [LARGE SCALE GENOMIC DNA]</scope>
    <source>
        <strain evidence="2 3">JCM 15577</strain>
    </source>
</reference>
<comment type="caution">
    <text evidence="2">The sequence shown here is derived from an EMBL/GenBank/DDBJ whole genome shotgun (WGS) entry which is preliminary data.</text>
</comment>
<proteinExistence type="predicted"/>
<name>A0ABN2HT97_9MICO</name>
<dbReference type="Proteomes" id="UP001501690">
    <property type="component" value="Unassembled WGS sequence"/>
</dbReference>
<keyword evidence="1" id="KW-0472">Membrane</keyword>
<evidence type="ECO:0000256" key="1">
    <source>
        <dbReference type="SAM" id="Phobius"/>
    </source>
</evidence>
<evidence type="ECO:0000313" key="2">
    <source>
        <dbReference type="EMBL" id="GAA1692786.1"/>
    </source>
</evidence>
<feature type="transmembrane region" description="Helical" evidence="1">
    <location>
        <begin position="12"/>
        <end position="42"/>
    </location>
</feature>